<evidence type="ECO:0000256" key="1">
    <source>
        <dbReference type="ARBA" id="ARBA00010641"/>
    </source>
</evidence>
<dbReference type="GO" id="GO:0016987">
    <property type="term" value="F:sigma factor activity"/>
    <property type="evidence" value="ECO:0007669"/>
    <property type="project" value="UniProtKB-KW"/>
</dbReference>
<sequence length="190" mass="22183">MSKLANIKEIQRRIALYDDEVAYKELFCLFYKPLLRFAYTFCHAHEMAEEIVSDVFISIWQRRSHLDDINNLKVYLYISTKNMALKYLLKQQKQVSITIDDLQVELESQYNNPEQLMMTAEMLARVEQAITHLPPRCKLVFKLIKEDGLRYKEVAEILGISVKTIDNQLAIALGKIGKALNVNLKKIVRF</sequence>
<dbReference type="InterPro" id="IPR039425">
    <property type="entry name" value="RNA_pol_sigma-70-like"/>
</dbReference>
<protein>
    <submittedName>
        <fullName evidence="7">RNA polymerase sigma-70 factor</fullName>
    </submittedName>
</protein>
<feature type="domain" description="RNA polymerase sigma factor 70 region 4 type 2" evidence="6">
    <location>
        <begin position="125"/>
        <end position="173"/>
    </location>
</feature>
<dbReference type="OrthoDB" id="659361at2"/>
<dbReference type="InterPro" id="IPR014327">
    <property type="entry name" value="RNA_pol_sigma70_bacteroid"/>
</dbReference>
<dbReference type="InterPro" id="IPR013324">
    <property type="entry name" value="RNA_pol_sigma_r3/r4-like"/>
</dbReference>
<dbReference type="Pfam" id="PF04542">
    <property type="entry name" value="Sigma70_r2"/>
    <property type="match status" value="1"/>
</dbReference>
<feature type="domain" description="RNA polymerase sigma-70 region 2" evidence="5">
    <location>
        <begin position="31"/>
        <end position="93"/>
    </location>
</feature>
<dbReference type="InterPro" id="IPR013249">
    <property type="entry name" value="RNA_pol_sigma70_r4_t2"/>
</dbReference>
<keyword evidence="8" id="KW-1185">Reference proteome</keyword>
<dbReference type="Gene3D" id="1.10.1740.10">
    <property type="match status" value="1"/>
</dbReference>
<dbReference type="InterPro" id="IPR036388">
    <property type="entry name" value="WH-like_DNA-bd_sf"/>
</dbReference>
<name>A0A3B7MQW2_9BACT</name>
<accession>A0A3B7MQW2</accession>
<keyword evidence="3" id="KW-0731">Sigma factor</keyword>
<dbReference type="KEGG" id="pseg:D3H65_24095"/>
<dbReference type="InterPro" id="IPR007627">
    <property type="entry name" value="RNA_pol_sigma70_r2"/>
</dbReference>
<keyword evidence="4" id="KW-0804">Transcription</keyword>
<dbReference type="GO" id="GO:0003677">
    <property type="term" value="F:DNA binding"/>
    <property type="evidence" value="ECO:0007669"/>
    <property type="project" value="InterPro"/>
</dbReference>
<keyword evidence="2" id="KW-0805">Transcription regulation</keyword>
<evidence type="ECO:0000256" key="2">
    <source>
        <dbReference type="ARBA" id="ARBA00023015"/>
    </source>
</evidence>
<dbReference type="InterPro" id="IPR013325">
    <property type="entry name" value="RNA_pol_sigma_r2"/>
</dbReference>
<dbReference type="InterPro" id="IPR014284">
    <property type="entry name" value="RNA_pol_sigma-70_dom"/>
</dbReference>
<dbReference type="Proteomes" id="UP000263900">
    <property type="component" value="Chromosome"/>
</dbReference>
<evidence type="ECO:0000313" key="8">
    <source>
        <dbReference type="Proteomes" id="UP000263900"/>
    </source>
</evidence>
<dbReference type="GO" id="GO:0006352">
    <property type="term" value="P:DNA-templated transcription initiation"/>
    <property type="evidence" value="ECO:0007669"/>
    <property type="project" value="InterPro"/>
</dbReference>
<dbReference type="PANTHER" id="PTHR43133">
    <property type="entry name" value="RNA POLYMERASE ECF-TYPE SIGMA FACTO"/>
    <property type="match status" value="1"/>
</dbReference>
<dbReference type="NCBIfam" id="TIGR02937">
    <property type="entry name" value="sigma70-ECF"/>
    <property type="match status" value="1"/>
</dbReference>
<dbReference type="PANTHER" id="PTHR43133:SF46">
    <property type="entry name" value="RNA POLYMERASE SIGMA-70 FACTOR ECF SUBFAMILY"/>
    <property type="match status" value="1"/>
</dbReference>
<evidence type="ECO:0000256" key="3">
    <source>
        <dbReference type="ARBA" id="ARBA00023082"/>
    </source>
</evidence>
<reference evidence="7 8" key="1">
    <citation type="submission" date="2018-09" db="EMBL/GenBank/DDBJ databases">
        <title>Genome sequencing of strain 6GH32-13.</title>
        <authorList>
            <person name="Weon H.-Y."/>
            <person name="Heo J."/>
            <person name="Kwon S.-W."/>
        </authorList>
    </citation>
    <scope>NUCLEOTIDE SEQUENCE [LARGE SCALE GENOMIC DNA]</scope>
    <source>
        <strain evidence="7 8">5GH32-13</strain>
    </source>
</reference>
<gene>
    <name evidence="7" type="ORF">D3H65_24095</name>
</gene>
<dbReference type="RefSeq" id="WP_119052759.1">
    <property type="nucleotide sequence ID" value="NZ_CP032157.1"/>
</dbReference>
<evidence type="ECO:0000313" key="7">
    <source>
        <dbReference type="EMBL" id="AXY76882.1"/>
    </source>
</evidence>
<dbReference type="Gene3D" id="1.10.10.10">
    <property type="entry name" value="Winged helix-like DNA-binding domain superfamily/Winged helix DNA-binding domain"/>
    <property type="match status" value="1"/>
</dbReference>
<evidence type="ECO:0000259" key="5">
    <source>
        <dbReference type="Pfam" id="PF04542"/>
    </source>
</evidence>
<organism evidence="7 8">
    <name type="scientific">Paraflavitalea soli</name>
    <dbReference type="NCBI Taxonomy" id="2315862"/>
    <lineage>
        <taxon>Bacteria</taxon>
        <taxon>Pseudomonadati</taxon>
        <taxon>Bacteroidota</taxon>
        <taxon>Chitinophagia</taxon>
        <taxon>Chitinophagales</taxon>
        <taxon>Chitinophagaceae</taxon>
        <taxon>Paraflavitalea</taxon>
    </lineage>
</organism>
<proteinExistence type="inferred from homology"/>
<evidence type="ECO:0000256" key="4">
    <source>
        <dbReference type="ARBA" id="ARBA00023163"/>
    </source>
</evidence>
<dbReference type="EMBL" id="CP032157">
    <property type="protein sequence ID" value="AXY76882.1"/>
    <property type="molecule type" value="Genomic_DNA"/>
</dbReference>
<evidence type="ECO:0000259" key="6">
    <source>
        <dbReference type="Pfam" id="PF08281"/>
    </source>
</evidence>
<dbReference type="Pfam" id="PF08281">
    <property type="entry name" value="Sigma70_r4_2"/>
    <property type="match status" value="1"/>
</dbReference>
<dbReference type="SUPFAM" id="SSF88946">
    <property type="entry name" value="Sigma2 domain of RNA polymerase sigma factors"/>
    <property type="match status" value="1"/>
</dbReference>
<comment type="similarity">
    <text evidence="1">Belongs to the sigma-70 factor family. ECF subfamily.</text>
</comment>
<dbReference type="NCBIfam" id="TIGR02985">
    <property type="entry name" value="Sig70_bacteroi1"/>
    <property type="match status" value="1"/>
</dbReference>
<dbReference type="SUPFAM" id="SSF88659">
    <property type="entry name" value="Sigma3 and sigma4 domains of RNA polymerase sigma factors"/>
    <property type="match status" value="1"/>
</dbReference>
<dbReference type="AlphaFoldDB" id="A0A3B7MQW2"/>